<feature type="compositionally biased region" description="Basic and acidic residues" evidence="1">
    <location>
        <begin position="79"/>
        <end position="98"/>
    </location>
</feature>
<evidence type="ECO:0000313" key="2">
    <source>
        <dbReference type="EMBL" id="CAD7285222.1"/>
    </source>
</evidence>
<feature type="compositionally biased region" description="Basic and acidic residues" evidence="1">
    <location>
        <begin position="31"/>
        <end position="42"/>
    </location>
</feature>
<reference evidence="2" key="1">
    <citation type="submission" date="2020-11" db="EMBL/GenBank/DDBJ databases">
        <authorList>
            <person name="Tran Van P."/>
        </authorList>
    </citation>
    <scope>NUCLEOTIDE SEQUENCE</scope>
</reference>
<proteinExistence type="predicted"/>
<gene>
    <name evidence="2" type="ORF">NMOB1V02_LOCUS12824</name>
</gene>
<evidence type="ECO:0000256" key="1">
    <source>
        <dbReference type="SAM" id="MobiDB-lite"/>
    </source>
</evidence>
<dbReference type="AlphaFoldDB" id="A0A7R9C1U3"/>
<accession>A0A7R9C1U3</accession>
<protein>
    <submittedName>
        <fullName evidence="2">Uncharacterized protein</fullName>
    </submittedName>
</protein>
<dbReference type="Proteomes" id="UP000678499">
    <property type="component" value="Unassembled WGS sequence"/>
</dbReference>
<organism evidence="2">
    <name type="scientific">Notodromas monacha</name>
    <dbReference type="NCBI Taxonomy" id="399045"/>
    <lineage>
        <taxon>Eukaryota</taxon>
        <taxon>Metazoa</taxon>
        <taxon>Ecdysozoa</taxon>
        <taxon>Arthropoda</taxon>
        <taxon>Crustacea</taxon>
        <taxon>Oligostraca</taxon>
        <taxon>Ostracoda</taxon>
        <taxon>Podocopa</taxon>
        <taxon>Podocopida</taxon>
        <taxon>Cypridocopina</taxon>
        <taxon>Cypridoidea</taxon>
        <taxon>Cyprididae</taxon>
        <taxon>Notodromas</taxon>
    </lineage>
</organism>
<feature type="non-terminal residue" evidence="2">
    <location>
        <position position="1"/>
    </location>
</feature>
<dbReference type="EMBL" id="CAJPEX010012630">
    <property type="protein sequence ID" value="CAG0925374.1"/>
    <property type="molecule type" value="Genomic_DNA"/>
</dbReference>
<feature type="region of interest" description="Disordered" evidence="1">
    <location>
        <begin position="176"/>
        <end position="286"/>
    </location>
</feature>
<feature type="compositionally biased region" description="Basic and acidic residues" evidence="1">
    <location>
        <begin position="119"/>
        <end position="134"/>
    </location>
</feature>
<feature type="compositionally biased region" description="Polar residues" evidence="1">
    <location>
        <begin position="240"/>
        <end position="253"/>
    </location>
</feature>
<name>A0A7R9C1U3_9CRUS</name>
<evidence type="ECO:0000313" key="3">
    <source>
        <dbReference type="Proteomes" id="UP000678499"/>
    </source>
</evidence>
<dbReference type="EMBL" id="OA894667">
    <property type="protein sequence ID" value="CAD7285222.1"/>
    <property type="molecule type" value="Genomic_DNA"/>
</dbReference>
<sequence>MSVAEVESLTSSTSDDDCGGILSCQRVTHTQNDHKALDESRKQSTNSPMLVKTALTQEELMELEFASALQRNLSRTDVAIRVEESTSPHHSDDDEHPARNPHAKRSSNDWEVMMLAEQMSEREKKADNLRHAAERLLSMQHQQTGRTFSQEEEEEVVSALTEFSASELDLLEKMIWEEEKNESSRSGKLKRSRSEKYSKPKKKRSASLAPGETLTSPRDPASPEMPPFGSHGVHDIWAQPSASSGVTATSSKPELTLSPSSLVPPPGGSKKKCSTSLAVAEVNKTA</sequence>
<feature type="region of interest" description="Disordered" evidence="1">
    <location>
        <begin position="1"/>
        <end position="51"/>
    </location>
</feature>
<feature type="compositionally biased region" description="Basic and acidic residues" evidence="1">
    <location>
        <begin position="176"/>
        <end position="185"/>
    </location>
</feature>
<keyword evidence="3" id="KW-1185">Reference proteome</keyword>
<feature type="region of interest" description="Disordered" evidence="1">
    <location>
        <begin position="79"/>
        <end position="160"/>
    </location>
</feature>
<feature type="compositionally biased region" description="Polar residues" evidence="1">
    <location>
        <begin position="139"/>
        <end position="148"/>
    </location>
</feature>